<proteinExistence type="predicted"/>
<gene>
    <name evidence="2" type="ORF">GGR39_002559</name>
</gene>
<comment type="caution">
    <text evidence="2">The sequence shown here is derived from an EMBL/GenBank/DDBJ whole genome shotgun (WGS) entry which is preliminary data.</text>
</comment>
<evidence type="ECO:0000256" key="1">
    <source>
        <dbReference type="SAM" id="SignalP"/>
    </source>
</evidence>
<keyword evidence="3" id="KW-1185">Reference proteome</keyword>
<dbReference type="InterPro" id="IPR030972">
    <property type="entry name" value="UrcA_uranyl"/>
</dbReference>
<dbReference type="AlphaFoldDB" id="A0A7W6BZT4"/>
<name>A0A7W6BZT4_9SPHN</name>
<dbReference type="RefSeq" id="WP_058735479.1">
    <property type="nucleotide sequence ID" value="NZ_JACIDY010000006.1"/>
</dbReference>
<dbReference type="EMBL" id="JACIDY010000006">
    <property type="protein sequence ID" value="MBB3940896.1"/>
    <property type="molecule type" value="Genomic_DNA"/>
</dbReference>
<evidence type="ECO:0000313" key="2">
    <source>
        <dbReference type="EMBL" id="MBB3940896.1"/>
    </source>
</evidence>
<organism evidence="2 3">
    <name type="scientific">Novosphingobium fluoreni</name>
    <dbReference type="NCBI Taxonomy" id="1391222"/>
    <lineage>
        <taxon>Bacteria</taxon>
        <taxon>Pseudomonadati</taxon>
        <taxon>Pseudomonadota</taxon>
        <taxon>Alphaproteobacteria</taxon>
        <taxon>Sphingomonadales</taxon>
        <taxon>Sphingomonadaceae</taxon>
        <taxon>Novosphingobium</taxon>
    </lineage>
</organism>
<dbReference type="NCBIfam" id="TIGR04433">
    <property type="entry name" value="UrcA_uranyl"/>
    <property type="match status" value="1"/>
</dbReference>
<reference evidence="2 3" key="1">
    <citation type="submission" date="2020-08" db="EMBL/GenBank/DDBJ databases">
        <title>Genomic Encyclopedia of Type Strains, Phase IV (KMG-IV): sequencing the most valuable type-strain genomes for metagenomic binning, comparative biology and taxonomic classification.</title>
        <authorList>
            <person name="Goeker M."/>
        </authorList>
    </citation>
    <scope>NUCLEOTIDE SEQUENCE [LARGE SCALE GENOMIC DNA]</scope>
    <source>
        <strain evidence="2 3">DSM 27568</strain>
    </source>
</reference>
<keyword evidence="1" id="KW-0732">Signal</keyword>
<protein>
    <submittedName>
        <fullName evidence="2">UrcA family protein</fullName>
    </submittedName>
</protein>
<evidence type="ECO:0000313" key="3">
    <source>
        <dbReference type="Proteomes" id="UP000561459"/>
    </source>
</evidence>
<feature type="chain" id="PRO_5030999103" evidence="1">
    <location>
        <begin position="23"/>
        <end position="118"/>
    </location>
</feature>
<sequence length="118" mass="12687">MTLKTFAFIALASVTLPATASAASVDANRVEVSREVQYGDLDLASAQGRGRFDARINSAVRSVCGIADSRDLKEMAQMRRCRREALALATTNRELAIAQTARRTGVAMAAVTERKLGQ</sequence>
<accession>A0A7W6BZT4</accession>
<dbReference type="Proteomes" id="UP000561459">
    <property type="component" value="Unassembled WGS sequence"/>
</dbReference>
<feature type="signal peptide" evidence="1">
    <location>
        <begin position="1"/>
        <end position="22"/>
    </location>
</feature>